<evidence type="ECO:0000313" key="1">
    <source>
        <dbReference type="EMBL" id="APR69052.1"/>
    </source>
</evidence>
<evidence type="ECO:0008006" key="2">
    <source>
        <dbReference type="Google" id="ProtNLM"/>
    </source>
</evidence>
<reference evidence="1" key="1">
    <citation type="submission" date="2016-12" db="EMBL/GenBank/DDBJ databases">
        <title>Complete genome sequence of Acinetobacter haemolyticus strain TJS01 isolated from a respiratory patient in china.</title>
        <authorList>
            <person name="Deng Y."/>
            <person name="Zhang S.-C."/>
            <person name="Song C.-C."/>
            <person name="Dong Y."/>
            <person name="Gao F."/>
            <person name="Huang H."/>
        </authorList>
    </citation>
    <scope>NUCLEOTIDE SEQUENCE [LARGE SCALE GENOMIC DNA]</scope>
    <source>
        <strain evidence="1">TJS01</strain>
    </source>
</reference>
<dbReference type="OrthoDB" id="9799128at2"/>
<sequence length="94" mass="10798">MQQAIVGFHLDEQGHYVADLACGHGQHVRHDPPWQNRPWVLTEQGRNEKLGVMLECKKCDGVLLFPSRNVLPNNQIEMSYMDISKSSTGFRFRC</sequence>
<dbReference type="AlphaFoldDB" id="A0A1L6KJ09"/>
<organism evidence="1">
    <name type="scientific">Acinetobacter haemolyticus</name>
    <dbReference type="NCBI Taxonomy" id="29430"/>
    <lineage>
        <taxon>Bacteria</taxon>
        <taxon>Pseudomonadati</taxon>
        <taxon>Pseudomonadota</taxon>
        <taxon>Gammaproteobacteria</taxon>
        <taxon>Moraxellales</taxon>
        <taxon>Moraxellaceae</taxon>
        <taxon>Acinetobacter</taxon>
    </lineage>
</organism>
<dbReference type="EMBL" id="CP018871">
    <property type="protein sequence ID" value="APR69052.1"/>
    <property type="molecule type" value="Genomic_DNA"/>
</dbReference>
<dbReference type="InterPro" id="IPR021948">
    <property type="entry name" value="DUF3565"/>
</dbReference>
<dbReference type="STRING" id="29430.AHTJS_00690"/>
<dbReference type="KEGG" id="ahl:AHTJS_00690"/>
<dbReference type="Pfam" id="PF12088">
    <property type="entry name" value="DUF3565"/>
    <property type="match status" value="1"/>
</dbReference>
<accession>A0A1L6KJ09</accession>
<name>A0A1L6KJ09_ACIHA</name>
<gene>
    <name evidence="1" type="ORF">AHTJS_00690</name>
</gene>
<proteinExistence type="predicted"/>
<protein>
    <recommendedName>
        <fullName evidence="2">DUF3565 domain-containing protein</fullName>
    </recommendedName>
</protein>